<dbReference type="GO" id="GO:0055085">
    <property type="term" value="P:transmembrane transport"/>
    <property type="evidence" value="ECO:0007669"/>
    <property type="project" value="InterPro"/>
</dbReference>
<evidence type="ECO:0000256" key="5">
    <source>
        <dbReference type="SAM" id="Phobius"/>
    </source>
</evidence>
<dbReference type="PANTHER" id="PTHR11814">
    <property type="entry name" value="SULFATE TRANSPORTER"/>
    <property type="match status" value="1"/>
</dbReference>
<dbReference type="GO" id="GO:0016020">
    <property type="term" value="C:membrane"/>
    <property type="evidence" value="ECO:0007669"/>
    <property type="project" value="UniProtKB-SubCell"/>
</dbReference>
<keyword evidence="2 5" id="KW-0812">Transmembrane</keyword>
<dbReference type="Proteomes" id="UP001168990">
    <property type="component" value="Unassembled WGS sequence"/>
</dbReference>
<feature type="transmembrane region" description="Helical" evidence="5">
    <location>
        <begin position="125"/>
        <end position="153"/>
    </location>
</feature>
<accession>A0AA39EZE6</accession>
<proteinExistence type="predicted"/>
<evidence type="ECO:0000256" key="4">
    <source>
        <dbReference type="ARBA" id="ARBA00023136"/>
    </source>
</evidence>
<gene>
    <name evidence="7" type="ORF">PV328_012341</name>
</gene>
<dbReference type="InterPro" id="IPR011547">
    <property type="entry name" value="SLC26A/SulP_dom"/>
</dbReference>
<sequence length="187" mass="20845">MLCLVHAKTSPTALIAIMTHEYVQGKSADFAVLLAFLAGCLQLVMACLHLGNTWIENNIFRITPMAGLYTSLLIILTLSLLTPYFYFIPKASLAAVIISAVIYMIEYEVVKLMWKSSKKDLIPMFATFFLCLVIGVEYGILVGVGINLMFLLYPSVRLKIHVEKSVTESGTDYLLVILSNNSWVTRV</sequence>
<keyword evidence="8" id="KW-1185">Reference proteome</keyword>
<evidence type="ECO:0000313" key="8">
    <source>
        <dbReference type="Proteomes" id="UP001168990"/>
    </source>
</evidence>
<feature type="transmembrane region" description="Helical" evidence="5">
    <location>
        <begin position="30"/>
        <end position="50"/>
    </location>
</feature>
<evidence type="ECO:0000256" key="3">
    <source>
        <dbReference type="ARBA" id="ARBA00022989"/>
    </source>
</evidence>
<reference evidence="7" key="1">
    <citation type="journal article" date="2023" name="bioRxiv">
        <title>Scaffold-level genome assemblies of two parasitoid biocontrol wasps reveal the parthenogenesis mechanism and an associated novel virus.</title>
        <authorList>
            <person name="Inwood S."/>
            <person name="Skelly J."/>
            <person name="Guhlin J."/>
            <person name="Harrop T."/>
            <person name="Goldson S."/>
            <person name="Dearden P."/>
        </authorList>
    </citation>
    <scope>NUCLEOTIDE SEQUENCE</scope>
    <source>
        <strain evidence="7">Irish</strain>
        <tissue evidence="7">Whole body</tissue>
    </source>
</reference>
<evidence type="ECO:0000313" key="7">
    <source>
        <dbReference type="EMBL" id="KAK0156763.1"/>
    </source>
</evidence>
<evidence type="ECO:0000256" key="2">
    <source>
        <dbReference type="ARBA" id="ARBA00022692"/>
    </source>
</evidence>
<keyword evidence="4 5" id="KW-0472">Membrane</keyword>
<keyword evidence="3 5" id="KW-1133">Transmembrane helix</keyword>
<evidence type="ECO:0000256" key="1">
    <source>
        <dbReference type="ARBA" id="ARBA00004141"/>
    </source>
</evidence>
<comment type="caution">
    <text evidence="7">The sequence shown here is derived from an EMBL/GenBank/DDBJ whole genome shotgun (WGS) entry which is preliminary data.</text>
</comment>
<comment type="subcellular location">
    <subcellularLocation>
        <location evidence="1">Membrane</location>
        <topology evidence="1">Multi-pass membrane protein</topology>
    </subcellularLocation>
</comment>
<organism evidence="7 8">
    <name type="scientific">Microctonus aethiopoides</name>
    <dbReference type="NCBI Taxonomy" id="144406"/>
    <lineage>
        <taxon>Eukaryota</taxon>
        <taxon>Metazoa</taxon>
        <taxon>Ecdysozoa</taxon>
        <taxon>Arthropoda</taxon>
        <taxon>Hexapoda</taxon>
        <taxon>Insecta</taxon>
        <taxon>Pterygota</taxon>
        <taxon>Neoptera</taxon>
        <taxon>Endopterygota</taxon>
        <taxon>Hymenoptera</taxon>
        <taxon>Apocrita</taxon>
        <taxon>Ichneumonoidea</taxon>
        <taxon>Braconidae</taxon>
        <taxon>Euphorinae</taxon>
        <taxon>Microctonus</taxon>
    </lineage>
</organism>
<name>A0AA39EZE6_9HYME</name>
<reference evidence="7" key="2">
    <citation type="submission" date="2023-03" db="EMBL/GenBank/DDBJ databases">
        <authorList>
            <person name="Inwood S.N."/>
            <person name="Skelly J.G."/>
            <person name="Guhlin J."/>
            <person name="Harrop T.W.R."/>
            <person name="Goldson S.G."/>
            <person name="Dearden P.K."/>
        </authorList>
    </citation>
    <scope>NUCLEOTIDE SEQUENCE</scope>
    <source>
        <strain evidence="7">Irish</strain>
        <tissue evidence="7">Whole body</tissue>
    </source>
</reference>
<protein>
    <recommendedName>
        <fullName evidence="6">SLC26A/SulP transporter domain-containing protein</fullName>
    </recommendedName>
</protein>
<feature type="domain" description="SLC26A/SulP transporter" evidence="6">
    <location>
        <begin position="63"/>
        <end position="127"/>
    </location>
</feature>
<dbReference type="AlphaFoldDB" id="A0AA39EZE6"/>
<feature type="transmembrane region" description="Helical" evidence="5">
    <location>
        <begin position="62"/>
        <end position="81"/>
    </location>
</feature>
<feature type="transmembrane region" description="Helical" evidence="5">
    <location>
        <begin position="87"/>
        <end position="105"/>
    </location>
</feature>
<dbReference type="InterPro" id="IPR001902">
    <property type="entry name" value="SLC26A/SulP_fam"/>
</dbReference>
<dbReference type="Pfam" id="PF00916">
    <property type="entry name" value="Sulfate_transp"/>
    <property type="match status" value="1"/>
</dbReference>
<evidence type="ECO:0000259" key="6">
    <source>
        <dbReference type="Pfam" id="PF00916"/>
    </source>
</evidence>
<dbReference type="EMBL" id="JAQQBS010002400">
    <property type="protein sequence ID" value="KAK0156763.1"/>
    <property type="molecule type" value="Genomic_DNA"/>
</dbReference>